<dbReference type="eggNOG" id="ENOG5031B3R">
    <property type="taxonomic scope" value="Bacteria"/>
</dbReference>
<dbReference type="STRING" id="202950.GCA_001485005_00254"/>
<protein>
    <submittedName>
        <fullName evidence="1">Uncharacterized protein</fullName>
    </submittedName>
</protein>
<proteinExistence type="predicted"/>
<reference evidence="1 2" key="1">
    <citation type="journal article" date="2004" name="Nucleic Acids Res.">
        <title>Unique features revealed by the genome sequence of Acinetobacter sp. ADP1, a versatile and naturally transformation competent bacterium.</title>
        <authorList>
            <person name="Barbe V."/>
            <person name="Vallenet D."/>
            <person name="Fonknechten N."/>
            <person name="Kreimeyer A."/>
            <person name="Oztas S."/>
            <person name="Labarre L."/>
            <person name="Cruveiller S."/>
            <person name="Robert C."/>
            <person name="Duprat S."/>
            <person name="Wincker P."/>
            <person name="Ornston L.N."/>
            <person name="Weissenbach J."/>
            <person name="Marliere P."/>
            <person name="Cohen G.N."/>
            <person name="Medigue C."/>
        </authorList>
    </citation>
    <scope>NUCLEOTIDE SEQUENCE [LARGE SCALE GENOMIC DNA]</scope>
    <source>
        <strain evidence="2">ATCC 33305 / BD413 / ADP1</strain>
    </source>
</reference>
<dbReference type="KEGG" id="aci:ACIAD2133"/>
<evidence type="ECO:0000313" key="1">
    <source>
        <dbReference type="EMBL" id="CAG68938.1"/>
    </source>
</evidence>
<dbReference type="Proteomes" id="UP000000430">
    <property type="component" value="Chromosome"/>
</dbReference>
<gene>
    <name evidence="1" type="ordered locus">ACIAD2133</name>
</gene>
<evidence type="ECO:0000313" key="2">
    <source>
        <dbReference type="Proteomes" id="UP000000430"/>
    </source>
</evidence>
<sequence length="110" mass="12312">MLMTNLNIQKSIPPTLTGVMLVTAFLSSSSVISQSNHLSFKDSSEIFPKTHYVDLSKTPETFSAVSYATNHGEALLDDLMMDFFEKLSYESKPLDPEFAKILSDNILELF</sequence>
<organism evidence="1 2">
    <name type="scientific">Acinetobacter baylyi (strain ATCC 33305 / BD413 / ADP1)</name>
    <dbReference type="NCBI Taxonomy" id="62977"/>
    <lineage>
        <taxon>Bacteria</taxon>
        <taxon>Pseudomonadati</taxon>
        <taxon>Pseudomonadota</taxon>
        <taxon>Gammaproteobacteria</taxon>
        <taxon>Moraxellales</taxon>
        <taxon>Moraxellaceae</taxon>
        <taxon>Acinetobacter</taxon>
    </lineage>
</organism>
<accession>Q6FAH5</accession>
<name>Q6FAH5_ACIAD</name>
<dbReference type="HOGENOM" id="CLU_173019_0_0_6"/>
<dbReference type="AlphaFoldDB" id="Q6FAH5"/>
<dbReference type="EMBL" id="CR543861">
    <property type="protein sequence ID" value="CAG68938.1"/>
    <property type="molecule type" value="Genomic_DNA"/>
</dbReference>